<dbReference type="EMBL" id="LR134356">
    <property type="protein sequence ID" value="VEG53929.1"/>
    <property type="molecule type" value="Genomic_DNA"/>
</dbReference>
<dbReference type="InterPro" id="IPR032710">
    <property type="entry name" value="NTF2-like_dom_sf"/>
</dbReference>
<accession>A0A448INC1</accession>
<sequence length="93" mass="10789">MRSRYSAFAVGDADYLWRTWHPRTRPESVDIDPQVQWTGLEIVRCVGGLDGDAEGDVEFRALYRESQRTGTLHELSRFAVRARRWLYVDGEVS</sequence>
<dbReference type="Gene3D" id="3.10.450.50">
    <property type="match status" value="1"/>
</dbReference>
<dbReference type="Pfam" id="PF17775">
    <property type="entry name" value="YchJ_M-like"/>
    <property type="match status" value="1"/>
</dbReference>
<protein>
    <submittedName>
        <fullName evidence="2">SecC motif-containing protein</fullName>
    </submittedName>
</protein>
<keyword evidence="3" id="KW-1185">Reference proteome</keyword>
<name>A0A448INC1_MYCAU</name>
<evidence type="ECO:0000313" key="2">
    <source>
        <dbReference type="EMBL" id="VEG53929.1"/>
    </source>
</evidence>
<dbReference type="KEGG" id="mauu:NCTC10437_02207"/>
<organism evidence="2 3">
    <name type="scientific">Mycolicibacterium aurum</name>
    <name type="common">Mycobacterium aurum</name>
    <dbReference type="NCBI Taxonomy" id="1791"/>
    <lineage>
        <taxon>Bacteria</taxon>
        <taxon>Bacillati</taxon>
        <taxon>Actinomycetota</taxon>
        <taxon>Actinomycetes</taxon>
        <taxon>Mycobacteriales</taxon>
        <taxon>Mycobacteriaceae</taxon>
        <taxon>Mycolicibacterium</taxon>
    </lineage>
</organism>
<evidence type="ECO:0000259" key="1">
    <source>
        <dbReference type="Pfam" id="PF17775"/>
    </source>
</evidence>
<feature type="domain" description="YchJ-like middle NTF2-like" evidence="1">
    <location>
        <begin position="1"/>
        <end position="90"/>
    </location>
</feature>
<gene>
    <name evidence="2" type="primary">ychJ</name>
    <name evidence="2" type="ORF">NCTC10437_02207</name>
</gene>
<evidence type="ECO:0000313" key="3">
    <source>
        <dbReference type="Proteomes" id="UP000279306"/>
    </source>
</evidence>
<dbReference type="STRING" id="1791.GCA_001049355_04839"/>
<dbReference type="InterPro" id="IPR048469">
    <property type="entry name" value="YchJ-like_M"/>
</dbReference>
<dbReference type="Proteomes" id="UP000279306">
    <property type="component" value="Chromosome"/>
</dbReference>
<proteinExistence type="predicted"/>
<dbReference type="AlphaFoldDB" id="A0A448INC1"/>
<reference evidence="2 3" key="1">
    <citation type="submission" date="2018-12" db="EMBL/GenBank/DDBJ databases">
        <authorList>
            <consortium name="Pathogen Informatics"/>
        </authorList>
    </citation>
    <scope>NUCLEOTIDE SEQUENCE [LARGE SCALE GENOMIC DNA]</scope>
    <source>
        <strain evidence="2 3">NCTC10437</strain>
    </source>
</reference>
<dbReference type="SUPFAM" id="SSF54427">
    <property type="entry name" value="NTF2-like"/>
    <property type="match status" value="1"/>
</dbReference>